<reference evidence="1 2" key="1">
    <citation type="submission" date="2020-08" db="EMBL/GenBank/DDBJ databases">
        <title>The Agave Microbiome: Exploring the role of microbial communities in plant adaptations to desert environments.</title>
        <authorList>
            <person name="Partida-Martinez L.P."/>
        </authorList>
    </citation>
    <scope>NUCLEOTIDE SEQUENCE [LARGE SCALE GENOMIC DNA]</scope>
    <source>
        <strain evidence="1 2">AS2.23</strain>
    </source>
</reference>
<organism evidence="1 2">
    <name type="scientific">Kineococcus radiotolerans</name>
    <dbReference type="NCBI Taxonomy" id="131568"/>
    <lineage>
        <taxon>Bacteria</taxon>
        <taxon>Bacillati</taxon>
        <taxon>Actinomycetota</taxon>
        <taxon>Actinomycetes</taxon>
        <taxon>Kineosporiales</taxon>
        <taxon>Kineosporiaceae</taxon>
        <taxon>Kineococcus</taxon>
    </lineage>
</organism>
<dbReference type="EMBL" id="JACHVY010000002">
    <property type="protein sequence ID" value="MBB2901887.1"/>
    <property type="molecule type" value="Genomic_DNA"/>
</dbReference>
<dbReference type="SUPFAM" id="SSF55144">
    <property type="entry name" value="LigT-like"/>
    <property type="match status" value="1"/>
</dbReference>
<evidence type="ECO:0000313" key="2">
    <source>
        <dbReference type="Proteomes" id="UP000533269"/>
    </source>
</evidence>
<proteinExistence type="predicted"/>
<accession>A0A7W4TNQ3</accession>
<evidence type="ECO:0000313" key="1">
    <source>
        <dbReference type="EMBL" id="MBB2901887.1"/>
    </source>
</evidence>
<dbReference type="Pfam" id="PF13563">
    <property type="entry name" value="2_5_RNA_ligase2"/>
    <property type="match status" value="1"/>
</dbReference>
<keyword evidence="1" id="KW-0436">Ligase</keyword>
<dbReference type="AlphaFoldDB" id="A0A7W4TNQ3"/>
<dbReference type="Proteomes" id="UP000533269">
    <property type="component" value="Unassembled WGS sequence"/>
</dbReference>
<dbReference type="Gene3D" id="3.90.1140.10">
    <property type="entry name" value="Cyclic phosphodiesterase"/>
    <property type="match status" value="1"/>
</dbReference>
<reference evidence="1 2" key="2">
    <citation type="submission" date="2020-08" db="EMBL/GenBank/DDBJ databases">
        <authorList>
            <person name="Partida-Martinez L."/>
            <person name="Huntemann M."/>
            <person name="Clum A."/>
            <person name="Wang J."/>
            <person name="Palaniappan K."/>
            <person name="Ritter S."/>
            <person name="Chen I.-M."/>
            <person name="Stamatis D."/>
            <person name="Reddy T."/>
            <person name="O'Malley R."/>
            <person name="Daum C."/>
            <person name="Shapiro N."/>
            <person name="Ivanova N."/>
            <person name="Kyrpides N."/>
            <person name="Woyke T."/>
        </authorList>
    </citation>
    <scope>NUCLEOTIDE SEQUENCE [LARGE SCALE GENOMIC DNA]</scope>
    <source>
        <strain evidence="1 2">AS2.23</strain>
    </source>
</reference>
<comment type="caution">
    <text evidence="1">The sequence shown here is derived from an EMBL/GenBank/DDBJ whole genome shotgun (WGS) entry which is preliminary data.</text>
</comment>
<dbReference type="RefSeq" id="WP_183391825.1">
    <property type="nucleotide sequence ID" value="NZ_JACHVY010000002.1"/>
</dbReference>
<protein>
    <submittedName>
        <fullName evidence="1">2'-5' RNA ligase</fullName>
    </submittedName>
</protein>
<gene>
    <name evidence="1" type="ORF">FHR75_002702</name>
</gene>
<dbReference type="GO" id="GO:0016874">
    <property type="term" value="F:ligase activity"/>
    <property type="evidence" value="ECO:0007669"/>
    <property type="project" value="UniProtKB-KW"/>
</dbReference>
<name>A0A7W4TNQ3_KINRA</name>
<sequence length="169" mass="17882">MSALIVAAAFGAAAQASLDRLREQWFPPERNQLAAHLTLFHALPADALEEVTAALARVCEQPAPAAEVTGVRSLGRGAALVVASPGLERARGQLAAGFAGRLTRQDAHGFRPHVTVQNFVAPEVARATVARLSEGFVPWPLELTGLTVHRYLGGPWEPLAHVGFAARAD</sequence>
<dbReference type="InterPro" id="IPR009097">
    <property type="entry name" value="Cyclic_Pdiesterase"/>
</dbReference>